<evidence type="ECO:0000256" key="1">
    <source>
        <dbReference type="ARBA" id="ARBA00022630"/>
    </source>
</evidence>
<sequence>MGPMADDFPSFAAADFPDGIALSALTRAPFSLVITDSWQDDNPIVYVNRAFTDVTGYGDNSALGRNCRFLQGDLTSREAVQRLRDAIAGGDNVTVELVNYRADGSPFRNRLMIAPLVSEGAEQEDEGEPRYFLGVQMARRMEEETAEGRADTLDRALSEVQHRVKNHLAMIVGMIRLQARQDGADGKPAGGYDALSRRIEALQLLYAEITEASAADGPVPLGAYLSRMGAAIAKIDGRPGVRFDIETLHVEAPFQTATHLGLLISEVLTNAFQHAFEGRSQGRVALRMEQREGRLCIVVSDDGNGLGEDVEWPQQGSLGSRIVHGLQADLGAELTVDTGDGGTTVTLLLPEDAP</sequence>
<dbReference type="InterPro" id="IPR003594">
    <property type="entry name" value="HATPase_dom"/>
</dbReference>
<evidence type="ECO:0000256" key="3">
    <source>
        <dbReference type="ARBA" id="ARBA00022991"/>
    </source>
</evidence>
<dbReference type="InterPro" id="IPR000014">
    <property type="entry name" value="PAS"/>
</dbReference>
<dbReference type="EMBL" id="PVTT01000002">
    <property type="protein sequence ID" value="PRY92663.1"/>
    <property type="molecule type" value="Genomic_DNA"/>
</dbReference>
<dbReference type="InterPro" id="IPR036890">
    <property type="entry name" value="HATPase_C_sf"/>
</dbReference>
<organism evidence="5 6">
    <name type="scientific">Hasllibacter halocynthiae</name>
    <dbReference type="NCBI Taxonomy" id="595589"/>
    <lineage>
        <taxon>Bacteria</taxon>
        <taxon>Pseudomonadati</taxon>
        <taxon>Pseudomonadota</taxon>
        <taxon>Alphaproteobacteria</taxon>
        <taxon>Rhodobacterales</taxon>
        <taxon>Roseobacteraceae</taxon>
        <taxon>Hasllibacter</taxon>
    </lineage>
</organism>
<keyword evidence="1" id="KW-0285">Flavoprotein</keyword>
<dbReference type="Pfam" id="PF13426">
    <property type="entry name" value="PAS_9"/>
    <property type="match status" value="1"/>
</dbReference>
<dbReference type="SMART" id="SM00387">
    <property type="entry name" value="HATPase_c"/>
    <property type="match status" value="1"/>
</dbReference>
<keyword evidence="2" id="KW-0288">FMN</keyword>
<dbReference type="Pfam" id="PF02518">
    <property type="entry name" value="HATPase_c"/>
    <property type="match status" value="1"/>
</dbReference>
<protein>
    <submittedName>
        <fullName evidence="5">PAS domain S-box-containing protein</fullName>
    </submittedName>
</protein>
<dbReference type="NCBIfam" id="TIGR00229">
    <property type="entry name" value="sensory_box"/>
    <property type="match status" value="1"/>
</dbReference>
<dbReference type="Pfam" id="PF07568">
    <property type="entry name" value="HisKA_2"/>
    <property type="match status" value="1"/>
</dbReference>
<feature type="domain" description="Histidine kinase" evidence="4">
    <location>
        <begin position="159"/>
        <end position="353"/>
    </location>
</feature>
<name>A0A2T0X133_9RHOB</name>
<keyword evidence="6" id="KW-1185">Reference proteome</keyword>
<evidence type="ECO:0000313" key="5">
    <source>
        <dbReference type="EMBL" id="PRY92663.1"/>
    </source>
</evidence>
<dbReference type="SUPFAM" id="SSF55874">
    <property type="entry name" value="ATPase domain of HSP90 chaperone/DNA topoisomerase II/histidine kinase"/>
    <property type="match status" value="1"/>
</dbReference>
<accession>A0A2T0X133</accession>
<keyword evidence="3" id="KW-0157">Chromophore</keyword>
<dbReference type="AlphaFoldDB" id="A0A2T0X133"/>
<gene>
    <name evidence="5" type="ORF">BCF33_1516</name>
</gene>
<dbReference type="InterPro" id="IPR005467">
    <property type="entry name" value="His_kinase_dom"/>
</dbReference>
<dbReference type="PROSITE" id="PS50109">
    <property type="entry name" value="HIS_KIN"/>
    <property type="match status" value="1"/>
</dbReference>
<evidence type="ECO:0000313" key="6">
    <source>
        <dbReference type="Proteomes" id="UP000238801"/>
    </source>
</evidence>
<dbReference type="CDD" id="cd00130">
    <property type="entry name" value="PAS"/>
    <property type="match status" value="1"/>
</dbReference>
<dbReference type="PANTHER" id="PTHR47429">
    <property type="entry name" value="PROTEIN TWIN LOV 1"/>
    <property type="match status" value="1"/>
</dbReference>
<dbReference type="InterPro" id="IPR011495">
    <property type="entry name" value="Sig_transdc_His_kin_sub2_dim/P"/>
</dbReference>
<dbReference type="Proteomes" id="UP000238801">
    <property type="component" value="Unassembled WGS sequence"/>
</dbReference>
<dbReference type="SUPFAM" id="SSF55785">
    <property type="entry name" value="PYP-like sensor domain (PAS domain)"/>
    <property type="match status" value="1"/>
</dbReference>
<dbReference type="InterPro" id="IPR035965">
    <property type="entry name" value="PAS-like_dom_sf"/>
</dbReference>
<dbReference type="PANTHER" id="PTHR47429:SF2">
    <property type="entry name" value="PROTEIN TWIN LOV 1"/>
    <property type="match status" value="1"/>
</dbReference>
<evidence type="ECO:0000256" key="2">
    <source>
        <dbReference type="ARBA" id="ARBA00022643"/>
    </source>
</evidence>
<proteinExistence type="predicted"/>
<evidence type="ECO:0000259" key="4">
    <source>
        <dbReference type="PROSITE" id="PS50109"/>
    </source>
</evidence>
<dbReference type="Gene3D" id="3.30.565.10">
    <property type="entry name" value="Histidine kinase-like ATPase, C-terminal domain"/>
    <property type="match status" value="1"/>
</dbReference>
<reference evidence="5 6" key="1">
    <citation type="submission" date="2018-03" db="EMBL/GenBank/DDBJ databases">
        <title>Genomic Encyclopedia of Archaeal and Bacterial Type Strains, Phase II (KMG-II): from individual species to whole genera.</title>
        <authorList>
            <person name="Goeker M."/>
        </authorList>
    </citation>
    <scope>NUCLEOTIDE SEQUENCE [LARGE SCALE GENOMIC DNA]</scope>
    <source>
        <strain evidence="5 6">DSM 29318</strain>
    </source>
</reference>
<dbReference type="Gene3D" id="3.30.450.20">
    <property type="entry name" value="PAS domain"/>
    <property type="match status" value="1"/>
</dbReference>
<comment type="caution">
    <text evidence="5">The sequence shown here is derived from an EMBL/GenBank/DDBJ whole genome shotgun (WGS) entry which is preliminary data.</text>
</comment>